<dbReference type="Proteomes" id="UP001162131">
    <property type="component" value="Unassembled WGS sequence"/>
</dbReference>
<protein>
    <submittedName>
        <fullName evidence="1">Uncharacterized protein</fullName>
    </submittedName>
</protein>
<proteinExistence type="predicted"/>
<evidence type="ECO:0000313" key="1">
    <source>
        <dbReference type="EMBL" id="CAG9335716.1"/>
    </source>
</evidence>
<organism evidence="1 2">
    <name type="scientific">Blepharisma stoltei</name>
    <dbReference type="NCBI Taxonomy" id="1481888"/>
    <lineage>
        <taxon>Eukaryota</taxon>
        <taxon>Sar</taxon>
        <taxon>Alveolata</taxon>
        <taxon>Ciliophora</taxon>
        <taxon>Postciliodesmatophora</taxon>
        <taxon>Heterotrichea</taxon>
        <taxon>Heterotrichida</taxon>
        <taxon>Blepharismidae</taxon>
        <taxon>Blepharisma</taxon>
    </lineage>
</organism>
<keyword evidence="2" id="KW-1185">Reference proteome</keyword>
<comment type="caution">
    <text evidence="1">The sequence shown here is derived from an EMBL/GenBank/DDBJ whole genome shotgun (WGS) entry which is preliminary data.</text>
</comment>
<gene>
    <name evidence="1" type="ORF">BSTOLATCC_MIC64179</name>
</gene>
<dbReference type="EMBL" id="CAJZBQ010000062">
    <property type="protein sequence ID" value="CAG9335716.1"/>
    <property type="molecule type" value="Genomic_DNA"/>
</dbReference>
<reference evidence="1" key="1">
    <citation type="submission" date="2021-09" db="EMBL/GenBank/DDBJ databases">
        <authorList>
            <consortium name="AG Swart"/>
            <person name="Singh M."/>
            <person name="Singh A."/>
            <person name="Seah K."/>
            <person name="Emmerich C."/>
        </authorList>
    </citation>
    <scope>NUCLEOTIDE SEQUENCE</scope>
    <source>
        <strain evidence="1">ATCC30299</strain>
    </source>
</reference>
<dbReference type="AlphaFoldDB" id="A0AAU9KNN6"/>
<sequence>MTENCKDKFNIFSGMFSLIFNSLEEGSSKRLPDIFSYEEKKIEEAEIKENAKEILESGPIKASKKMITACPHVDRRHYAKSMCNNCYHTNGRPYKAWNCPHKDRQLYAKGMCQFCYLQSYHRSRSCKGIKIECSKV</sequence>
<accession>A0AAU9KNN6</accession>
<name>A0AAU9KNN6_9CILI</name>
<evidence type="ECO:0000313" key="2">
    <source>
        <dbReference type="Proteomes" id="UP001162131"/>
    </source>
</evidence>